<keyword evidence="3" id="KW-1185">Reference proteome</keyword>
<proteinExistence type="predicted"/>
<feature type="compositionally biased region" description="Polar residues" evidence="1">
    <location>
        <begin position="554"/>
        <end position="569"/>
    </location>
</feature>
<evidence type="ECO:0000256" key="1">
    <source>
        <dbReference type="SAM" id="MobiDB-lite"/>
    </source>
</evidence>
<organism evidence="2 3">
    <name type="scientific">Halopelagius fulvigenes</name>
    <dbReference type="NCBI Taxonomy" id="1198324"/>
    <lineage>
        <taxon>Archaea</taxon>
        <taxon>Methanobacteriati</taxon>
        <taxon>Methanobacteriota</taxon>
        <taxon>Stenosarchaea group</taxon>
        <taxon>Halobacteria</taxon>
        <taxon>Halobacteriales</taxon>
        <taxon>Haloferacaceae</taxon>
    </lineage>
</organism>
<evidence type="ECO:0000313" key="3">
    <source>
        <dbReference type="Proteomes" id="UP001596408"/>
    </source>
</evidence>
<dbReference type="Proteomes" id="UP001596408">
    <property type="component" value="Unassembled WGS sequence"/>
</dbReference>
<dbReference type="AlphaFoldDB" id="A0ABD5TYX6"/>
<dbReference type="RefSeq" id="WP_379696201.1">
    <property type="nucleotide sequence ID" value="NZ_JBHSXH010000015.1"/>
</dbReference>
<gene>
    <name evidence="2" type="ORF">ACFQEV_12030</name>
</gene>
<accession>A0ABD5TYX6</accession>
<reference evidence="2 3" key="1">
    <citation type="journal article" date="2019" name="Int. J. Syst. Evol. Microbiol.">
        <title>The Global Catalogue of Microorganisms (GCM) 10K type strain sequencing project: providing services to taxonomists for standard genome sequencing and annotation.</title>
        <authorList>
            <consortium name="The Broad Institute Genomics Platform"/>
            <consortium name="The Broad Institute Genome Sequencing Center for Infectious Disease"/>
            <person name="Wu L."/>
            <person name="Ma J."/>
        </authorList>
    </citation>
    <scope>NUCLEOTIDE SEQUENCE [LARGE SCALE GENOMIC DNA]</scope>
    <source>
        <strain evidence="2 3">YIM 94188</strain>
    </source>
</reference>
<feature type="compositionally biased region" description="Low complexity" evidence="1">
    <location>
        <begin position="536"/>
        <end position="551"/>
    </location>
</feature>
<dbReference type="EMBL" id="JBHSXH010000015">
    <property type="protein sequence ID" value="MFC6825714.1"/>
    <property type="molecule type" value="Genomic_DNA"/>
</dbReference>
<protein>
    <recommendedName>
        <fullName evidence="4">PGF-pre-PGF domain-containing protein</fullName>
    </recommendedName>
</protein>
<feature type="compositionally biased region" description="Low complexity" evidence="1">
    <location>
        <begin position="16"/>
        <end position="40"/>
    </location>
</feature>
<feature type="compositionally biased region" description="Acidic residues" evidence="1">
    <location>
        <begin position="71"/>
        <end position="90"/>
    </location>
</feature>
<sequence>MATPVGVFAAPVVAQETTENETATDTATDTPIEETNNTTETETETPTETETETPTETETDTPTETVTPTENETETPTENETETPVEEEEDNRTIDSCTVINESGTYTISENFSADELQEVSDPGVDANASACIVIAADNVTLDGQDIEISAPNGTTANQTNNESLTVGIAVAGDNATVQYPTVSDFDVGVHLAGTENASVNNLEARDTERAAVVFAGASDSVVENVTADNVSTSQLNETEINDTEINETEINDTEINETEINDTETNESNDTFSGAFAFVNSTNNTVREAVVNNTTGWTVSSQNTEALNNASNASQNASANVTQNNSVENVTVNETTFSATFRDVNIRPATDYPDAPEGVAVLGQPLQTEAMSENATFQLSFIYQESELEDAGTDEFSLSIYEVSGDSWSPVTGTHVNVSTNNATAMVDGNGTYALVGQTTNDTAENETAENDTVIVNDTAENETTENDTVIVNDTDENETIGMNDTVIVNDTDTDETNTELNETTANDTANDTVVINETTNDTANDTVIVNETTTNATATNNTTTNDTATPVGENTTTEASGNVTVET</sequence>
<feature type="region of interest" description="Disordered" evidence="1">
    <location>
        <begin position="1"/>
        <end position="92"/>
    </location>
</feature>
<dbReference type="InterPro" id="IPR011050">
    <property type="entry name" value="Pectin_lyase_fold/virulence"/>
</dbReference>
<comment type="caution">
    <text evidence="2">The sequence shown here is derived from an EMBL/GenBank/DDBJ whole genome shotgun (WGS) entry which is preliminary data.</text>
</comment>
<evidence type="ECO:0000313" key="2">
    <source>
        <dbReference type="EMBL" id="MFC6825714.1"/>
    </source>
</evidence>
<feature type="compositionally biased region" description="Acidic residues" evidence="1">
    <location>
        <begin position="41"/>
        <end position="61"/>
    </location>
</feature>
<evidence type="ECO:0008006" key="4">
    <source>
        <dbReference type="Google" id="ProtNLM"/>
    </source>
</evidence>
<feature type="region of interest" description="Disordered" evidence="1">
    <location>
        <begin position="536"/>
        <end position="569"/>
    </location>
</feature>
<name>A0ABD5TYX6_9EURY</name>
<dbReference type="SUPFAM" id="SSF51126">
    <property type="entry name" value="Pectin lyase-like"/>
    <property type="match status" value="1"/>
</dbReference>